<dbReference type="RefSeq" id="WP_015869186.1">
    <property type="nucleotide sequence ID" value="NC_012785.1"/>
</dbReference>
<evidence type="ECO:0000256" key="1">
    <source>
        <dbReference type="SAM" id="Phobius"/>
    </source>
</evidence>
<dbReference type="Proteomes" id="UP000002382">
    <property type="component" value="Chromosome"/>
</dbReference>
<dbReference type="eggNOG" id="ENOG5034888">
    <property type="taxonomic scope" value="Bacteria"/>
</dbReference>
<protein>
    <submittedName>
        <fullName evidence="2">Uncharacterized protein</fullName>
    </submittedName>
</protein>
<keyword evidence="3" id="KW-1185">Reference proteome</keyword>
<dbReference type="HOGENOM" id="CLU_1775246_0_0_0"/>
<proteinExistence type="predicted"/>
<sequence>MLEKIAIFSIFFSLIGIFLLLSLLFIQPLAITEESVVYNKQEEIDLSLFEKNLKLENYFQPLFAKPEEVIQSLLEIGVEATSLAYKSYIKLNDVNYAVIEVNNQLKTVRVGDFIAPYIVYGITEFAVLLNDTRSNTFAIVKFFQAEN</sequence>
<dbReference type="EMBL" id="CP001634">
    <property type="protein sequence ID" value="ACR80543.1"/>
    <property type="molecule type" value="Genomic_DNA"/>
</dbReference>
<feature type="transmembrane region" description="Helical" evidence="1">
    <location>
        <begin position="6"/>
        <end position="26"/>
    </location>
</feature>
<accession>C5CGG2</accession>
<name>C5CGG2_KOSOT</name>
<reference evidence="2 3" key="1">
    <citation type="submission" date="2009-06" db="EMBL/GenBank/DDBJ databases">
        <title>Complete sequence of Thermotogales bacterium TBF 19.5.1.</title>
        <authorList>
            <consortium name="US DOE Joint Genome Institute"/>
            <person name="Lucas S."/>
            <person name="Copeland A."/>
            <person name="Lapidus A."/>
            <person name="Glavina del Rio T."/>
            <person name="Tice H."/>
            <person name="Bruce D."/>
            <person name="Goodwin L."/>
            <person name="Pitluck S."/>
            <person name="Chertkov O."/>
            <person name="Brettin T."/>
            <person name="Detter J.C."/>
            <person name="Han C."/>
            <person name="Schmutz J."/>
            <person name="Larimer F."/>
            <person name="Land M."/>
            <person name="Hauser L."/>
            <person name="Kyrpides N."/>
            <person name="Ovchinnikova G."/>
            <person name="Noll K."/>
        </authorList>
    </citation>
    <scope>NUCLEOTIDE SEQUENCE [LARGE SCALE GENOMIC DNA]</scope>
    <source>
        <strain evidence="3">ATCC BAA-1733 / DSM 21960 / TBF 19.5.1</strain>
    </source>
</reference>
<organism evidence="2 3">
    <name type="scientific">Kosmotoga olearia (strain ATCC BAA-1733 / DSM 21960 / TBF 19.5.1)</name>
    <dbReference type="NCBI Taxonomy" id="521045"/>
    <lineage>
        <taxon>Bacteria</taxon>
        <taxon>Thermotogati</taxon>
        <taxon>Thermotogota</taxon>
        <taxon>Thermotogae</taxon>
        <taxon>Kosmotogales</taxon>
        <taxon>Kosmotogaceae</taxon>
        <taxon>Kosmotoga</taxon>
    </lineage>
</organism>
<keyword evidence="1" id="KW-1133">Transmembrane helix</keyword>
<keyword evidence="1" id="KW-0472">Membrane</keyword>
<dbReference type="OrthoDB" id="47187at2"/>
<gene>
    <name evidence="2" type="ordered locus">Kole_1861</name>
</gene>
<keyword evidence="1" id="KW-0812">Transmembrane</keyword>
<dbReference type="KEGG" id="kol:Kole_1861"/>
<dbReference type="AlphaFoldDB" id="C5CGG2"/>
<reference evidence="2 3" key="2">
    <citation type="journal article" date="2011" name="J. Bacteriol.">
        <title>Genome Sequence of Kosmotoga olearia Strain TBF 19.5.1, a Thermophilic Bacterium with a Wide Growth Temperature Range, Isolated from the Troll B Oil Platform in the North Sea.</title>
        <authorList>
            <person name="Swithers K.S."/>
            <person name="Dipippo J.L."/>
            <person name="Bruce D.C."/>
            <person name="Detter C."/>
            <person name="Tapia R."/>
            <person name="Han S."/>
            <person name="Goodwin L.A."/>
            <person name="Han J."/>
            <person name="Woyke T."/>
            <person name="Pitluck S."/>
            <person name="Pennacchio L."/>
            <person name="Nolan M."/>
            <person name="Mikhailova N."/>
            <person name="Land M.L."/>
            <person name="Nesbo C.L."/>
            <person name="Gogarten J.P."/>
            <person name="Noll K.M."/>
        </authorList>
    </citation>
    <scope>NUCLEOTIDE SEQUENCE [LARGE SCALE GENOMIC DNA]</scope>
    <source>
        <strain evidence="3">ATCC BAA-1733 / DSM 21960 / TBF 19.5.1</strain>
    </source>
</reference>
<evidence type="ECO:0000313" key="3">
    <source>
        <dbReference type="Proteomes" id="UP000002382"/>
    </source>
</evidence>
<dbReference type="STRING" id="521045.Kole_1861"/>
<evidence type="ECO:0000313" key="2">
    <source>
        <dbReference type="EMBL" id="ACR80543.1"/>
    </source>
</evidence>